<dbReference type="EMBL" id="JARKNE010000013">
    <property type="protein sequence ID" value="KAK5771764.1"/>
    <property type="molecule type" value="Genomic_DNA"/>
</dbReference>
<accession>A0ABR0MES3</accession>
<feature type="domain" description="DUF4283" evidence="1">
    <location>
        <begin position="109"/>
        <end position="185"/>
    </location>
</feature>
<dbReference type="Pfam" id="PF14111">
    <property type="entry name" value="DUF4283"/>
    <property type="match status" value="1"/>
</dbReference>
<evidence type="ECO:0000259" key="1">
    <source>
        <dbReference type="Pfam" id="PF14111"/>
    </source>
</evidence>
<gene>
    <name evidence="2" type="ORF">PVK06_048006</name>
</gene>
<dbReference type="InterPro" id="IPR025558">
    <property type="entry name" value="DUF4283"/>
</dbReference>
<dbReference type="Proteomes" id="UP001358586">
    <property type="component" value="Chromosome 13"/>
</dbReference>
<dbReference type="PANTHER" id="PTHR31286:SF173">
    <property type="entry name" value="DUF4283 DOMAIN-CONTAINING PROTEIN"/>
    <property type="match status" value="1"/>
</dbReference>
<proteinExistence type="predicted"/>
<organism evidence="2 3">
    <name type="scientific">Gossypium arboreum</name>
    <name type="common">Tree cotton</name>
    <name type="synonym">Gossypium nanking</name>
    <dbReference type="NCBI Taxonomy" id="29729"/>
    <lineage>
        <taxon>Eukaryota</taxon>
        <taxon>Viridiplantae</taxon>
        <taxon>Streptophyta</taxon>
        <taxon>Embryophyta</taxon>
        <taxon>Tracheophyta</taxon>
        <taxon>Spermatophyta</taxon>
        <taxon>Magnoliopsida</taxon>
        <taxon>eudicotyledons</taxon>
        <taxon>Gunneridae</taxon>
        <taxon>Pentapetalae</taxon>
        <taxon>rosids</taxon>
        <taxon>malvids</taxon>
        <taxon>Malvales</taxon>
        <taxon>Malvaceae</taxon>
        <taxon>Malvoideae</taxon>
        <taxon>Gossypium</taxon>
    </lineage>
</organism>
<evidence type="ECO:0000313" key="2">
    <source>
        <dbReference type="EMBL" id="KAK5771764.1"/>
    </source>
</evidence>
<evidence type="ECO:0000313" key="3">
    <source>
        <dbReference type="Proteomes" id="UP001358586"/>
    </source>
</evidence>
<sequence length="194" mass="22227">METQNFGNDIDRDPYANSDRNTKKVRFKEVFEGEDTNMVVDSDQQSIMSFKDKLLGGGVVSSDENIEGIFGKNESGFELLEGDVNMSMVNGISAIAFSESINDILFKEMELAVILKLLVRNIGYNVLHNRILNLWKPAKPFNLMDTTNGYFLVKFQDIDDYNKFLTQGQWIIFEQYLTMQSWTKRLIQHSSTPA</sequence>
<keyword evidence="3" id="KW-1185">Reference proteome</keyword>
<protein>
    <recommendedName>
        <fullName evidence="1">DUF4283 domain-containing protein</fullName>
    </recommendedName>
</protein>
<comment type="caution">
    <text evidence="2">The sequence shown here is derived from an EMBL/GenBank/DDBJ whole genome shotgun (WGS) entry which is preliminary data.</text>
</comment>
<name>A0ABR0MES3_GOSAR</name>
<dbReference type="PANTHER" id="PTHR31286">
    <property type="entry name" value="GLYCINE-RICH CELL WALL STRUCTURAL PROTEIN 1.8-LIKE"/>
    <property type="match status" value="1"/>
</dbReference>
<dbReference type="InterPro" id="IPR040256">
    <property type="entry name" value="At4g02000-like"/>
</dbReference>
<reference evidence="2 3" key="1">
    <citation type="submission" date="2023-03" db="EMBL/GenBank/DDBJ databases">
        <title>WGS of Gossypium arboreum.</title>
        <authorList>
            <person name="Yu D."/>
        </authorList>
    </citation>
    <scope>NUCLEOTIDE SEQUENCE [LARGE SCALE GENOMIC DNA]</scope>
    <source>
        <tissue evidence="2">Leaf</tissue>
    </source>
</reference>